<reference evidence="2" key="1">
    <citation type="submission" date="2018-11" db="EMBL/GenBank/DDBJ databases">
        <authorList>
            <consortium name="Pathogen Informatics"/>
        </authorList>
    </citation>
    <scope>NUCLEOTIDE SEQUENCE</scope>
</reference>
<dbReference type="AlphaFoldDB" id="A0A3S5BKL2"/>
<organism evidence="2 3">
    <name type="scientific">Protopolystoma xenopodis</name>
    <dbReference type="NCBI Taxonomy" id="117903"/>
    <lineage>
        <taxon>Eukaryota</taxon>
        <taxon>Metazoa</taxon>
        <taxon>Spiralia</taxon>
        <taxon>Lophotrochozoa</taxon>
        <taxon>Platyhelminthes</taxon>
        <taxon>Monogenea</taxon>
        <taxon>Polyopisthocotylea</taxon>
        <taxon>Polystomatidea</taxon>
        <taxon>Polystomatidae</taxon>
        <taxon>Protopolystoma</taxon>
    </lineage>
</organism>
<proteinExistence type="predicted"/>
<feature type="compositionally biased region" description="Polar residues" evidence="1">
    <location>
        <begin position="62"/>
        <end position="91"/>
    </location>
</feature>
<sequence>MWELQRMITMLKRRLKKQQQLRLARISTIDEATPLPVESTTLVASNVEAVTSTVRDGGLSGKTGNSSSAGIAGNLSNLAQKPSTPGESQIDTGTPHKAGSLAGINMRLGGGVKGPTANDLDQEEVLNLTLRLVYSGINCSLYHPNIRFNSLYRSSLTFAGYTFTRPTYFKANTKRHF</sequence>
<name>A0A3S5BKL2_9PLAT</name>
<keyword evidence="3" id="KW-1185">Reference proteome</keyword>
<evidence type="ECO:0000313" key="2">
    <source>
        <dbReference type="EMBL" id="VEL06894.1"/>
    </source>
</evidence>
<accession>A0A3S5BKL2</accession>
<evidence type="ECO:0000256" key="1">
    <source>
        <dbReference type="SAM" id="MobiDB-lite"/>
    </source>
</evidence>
<evidence type="ECO:0000313" key="3">
    <source>
        <dbReference type="Proteomes" id="UP000784294"/>
    </source>
</evidence>
<gene>
    <name evidence="2" type="ORF">PXEA_LOCUS334</name>
</gene>
<protein>
    <submittedName>
        <fullName evidence="2">Uncharacterized protein</fullName>
    </submittedName>
</protein>
<feature type="region of interest" description="Disordered" evidence="1">
    <location>
        <begin position="56"/>
        <end position="91"/>
    </location>
</feature>
<comment type="caution">
    <text evidence="2">The sequence shown here is derived from an EMBL/GenBank/DDBJ whole genome shotgun (WGS) entry which is preliminary data.</text>
</comment>
<dbReference type="Proteomes" id="UP000784294">
    <property type="component" value="Unassembled WGS sequence"/>
</dbReference>
<dbReference type="EMBL" id="CAAALY010000589">
    <property type="protein sequence ID" value="VEL06894.1"/>
    <property type="molecule type" value="Genomic_DNA"/>
</dbReference>